<dbReference type="InterPro" id="IPR013083">
    <property type="entry name" value="Znf_RING/FYVE/PHD"/>
</dbReference>
<dbReference type="SMART" id="SM00064">
    <property type="entry name" value="FYVE"/>
    <property type="match status" value="1"/>
</dbReference>
<dbReference type="OrthoDB" id="660555at2759"/>
<dbReference type="Proteomes" id="UP000031737">
    <property type="component" value="Unassembled WGS sequence"/>
</dbReference>
<keyword evidence="3" id="KW-0862">Zinc</keyword>
<evidence type="ECO:0000313" key="7">
    <source>
        <dbReference type="Proteomes" id="UP000031737"/>
    </source>
</evidence>
<evidence type="ECO:0000256" key="4">
    <source>
        <dbReference type="PROSITE-ProRule" id="PRU00091"/>
    </source>
</evidence>
<dbReference type="Gene3D" id="3.30.40.10">
    <property type="entry name" value="Zinc/RING finger domain, C3HC4 (zinc finger)"/>
    <property type="match status" value="1"/>
</dbReference>
<dbReference type="GO" id="GO:0008270">
    <property type="term" value="F:zinc ion binding"/>
    <property type="evidence" value="ECO:0007669"/>
    <property type="project" value="UniProtKB-KW"/>
</dbReference>
<keyword evidence="1" id="KW-0479">Metal-binding</keyword>
<dbReference type="InterPro" id="IPR017455">
    <property type="entry name" value="Znf_FYVE-rel"/>
</dbReference>
<evidence type="ECO:0000256" key="1">
    <source>
        <dbReference type="ARBA" id="ARBA00022723"/>
    </source>
</evidence>
<dbReference type="InterPro" id="IPR000306">
    <property type="entry name" value="Znf_FYVE"/>
</dbReference>
<dbReference type="PANTHER" id="PTHR23164">
    <property type="entry name" value="EARLY ENDOSOME ANTIGEN 1"/>
    <property type="match status" value="1"/>
</dbReference>
<dbReference type="Pfam" id="PF01363">
    <property type="entry name" value="FYVE"/>
    <property type="match status" value="1"/>
</dbReference>
<organism evidence="6 7">
    <name type="scientific">Trypanosoma rangeli SC58</name>
    <dbReference type="NCBI Taxonomy" id="429131"/>
    <lineage>
        <taxon>Eukaryota</taxon>
        <taxon>Discoba</taxon>
        <taxon>Euglenozoa</taxon>
        <taxon>Kinetoplastea</taxon>
        <taxon>Metakinetoplastina</taxon>
        <taxon>Trypanosomatida</taxon>
        <taxon>Trypanosomatidae</taxon>
        <taxon>Trypanosoma</taxon>
        <taxon>Herpetosoma</taxon>
    </lineage>
</organism>
<protein>
    <recommendedName>
        <fullName evidence="5">FYVE-type domain-containing protein</fullName>
    </recommendedName>
</protein>
<sequence>MTSNKRGGKSMFFGGNLLELSYDEDVWPLSTQREACAMTMDMHMSQRSVPRFHTLDMDGTDAVAVSTLAATATERRPGSLCAITECNKPSHNTELAGYIRDRVRMMLLANRVAKDVERDIIDAVLGAAEEVRQARERGLQLLLERQTGSLQKAAQVAQTLQALHRRALGEYVQNPYRMQTWQRNNAAQMCHKCRRSFNLFVMRHHCRRCGLIFCQHCSSYAGILPDRKAERYVASDWLRLCQDCYEICCEYQRRVVTTPPPPRGRCERESRAPETPFSILFLKDSNFNGVLEDQLPPFYVILPEEWYTVKAVTASGWLNSLMKVPYVLCENFHDGLSFLSQVVTPGMQRLLSTTTDTVDRLEE</sequence>
<evidence type="ECO:0000256" key="3">
    <source>
        <dbReference type="ARBA" id="ARBA00022833"/>
    </source>
</evidence>
<dbReference type="PANTHER" id="PTHR23164:SF30">
    <property type="entry name" value="EARLY ENDOSOME ANTIGEN 1"/>
    <property type="match status" value="1"/>
</dbReference>
<evidence type="ECO:0000256" key="2">
    <source>
        <dbReference type="ARBA" id="ARBA00022771"/>
    </source>
</evidence>
<reference evidence="6 7" key="1">
    <citation type="submission" date="2013-07" db="EMBL/GenBank/DDBJ databases">
        <authorList>
            <person name="Stoco P.H."/>
            <person name="Wagner G."/>
            <person name="Gerber A."/>
            <person name="Zaha A."/>
            <person name="Thompson C."/>
            <person name="Bartholomeu D.C."/>
            <person name="Luckemeyer D.D."/>
            <person name="Bahia D."/>
            <person name="Loreto E."/>
            <person name="Prestes E.B."/>
            <person name="Lima F.M."/>
            <person name="Rodrigues-Luiz G."/>
            <person name="Vallejo G.A."/>
            <person name="Filho J.F."/>
            <person name="Monteiro K.M."/>
            <person name="Tyler K.M."/>
            <person name="de Almeida L.G."/>
            <person name="Ortiz M.F."/>
            <person name="Siervo M.A."/>
            <person name="de Moraes M.H."/>
            <person name="Cunha O.L."/>
            <person name="Mendonca-Neto R."/>
            <person name="Silva R."/>
            <person name="Teixeira S.M."/>
            <person name="Murta S.M."/>
            <person name="Sincero T.C."/>
            <person name="Mendes T.A."/>
            <person name="Urmenyi T.P."/>
            <person name="Silva V.G."/>
            <person name="da Rocha W.D."/>
            <person name="Andersson B."/>
            <person name="Romanha A.J."/>
            <person name="Steindel M."/>
            <person name="de Vasconcelos A.T."/>
            <person name="Grisard E.C."/>
        </authorList>
    </citation>
    <scope>NUCLEOTIDE SEQUENCE [LARGE SCALE GENOMIC DNA]</scope>
    <source>
        <strain evidence="6 7">SC58</strain>
    </source>
</reference>
<keyword evidence="7" id="KW-1185">Reference proteome</keyword>
<name>A0A061IX97_TRYRA</name>
<gene>
    <name evidence="6" type="ORF">TRSC58_06727</name>
</gene>
<dbReference type="AlphaFoldDB" id="A0A061IX97"/>
<evidence type="ECO:0000313" key="6">
    <source>
        <dbReference type="EMBL" id="ESL05617.1"/>
    </source>
</evidence>
<dbReference type="InterPro" id="IPR011011">
    <property type="entry name" value="Znf_FYVE_PHD"/>
</dbReference>
<proteinExistence type="predicted"/>
<accession>A0A061IX97</accession>
<dbReference type="PROSITE" id="PS50178">
    <property type="entry name" value="ZF_FYVE"/>
    <property type="match status" value="1"/>
</dbReference>
<dbReference type="SUPFAM" id="SSF57903">
    <property type="entry name" value="FYVE/PHD zinc finger"/>
    <property type="match status" value="1"/>
</dbReference>
<keyword evidence="2 4" id="KW-0863">Zinc-finger</keyword>
<comment type="caution">
    <text evidence="6">The sequence shown here is derived from an EMBL/GenBank/DDBJ whole genome shotgun (WGS) entry which is preliminary data.</text>
</comment>
<dbReference type="VEuPathDB" id="TriTrypDB:TRSC58_06727"/>
<feature type="domain" description="FYVE-type" evidence="5">
    <location>
        <begin position="184"/>
        <end position="246"/>
    </location>
</feature>
<evidence type="ECO:0000259" key="5">
    <source>
        <dbReference type="PROSITE" id="PS50178"/>
    </source>
</evidence>
<dbReference type="EMBL" id="AUPL01006727">
    <property type="protein sequence ID" value="ESL05617.1"/>
    <property type="molecule type" value="Genomic_DNA"/>
</dbReference>